<keyword evidence="2" id="KW-1185">Reference proteome</keyword>
<organism evidence="1 2">
    <name type="scientific">Trichonephila clavipes</name>
    <name type="common">Golden silk orbweaver</name>
    <name type="synonym">Nephila clavipes</name>
    <dbReference type="NCBI Taxonomy" id="2585209"/>
    <lineage>
        <taxon>Eukaryota</taxon>
        <taxon>Metazoa</taxon>
        <taxon>Ecdysozoa</taxon>
        <taxon>Arthropoda</taxon>
        <taxon>Chelicerata</taxon>
        <taxon>Arachnida</taxon>
        <taxon>Araneae</taxon>
        <taxon>Araneomorphae</taxon>
        <taxon>Entelegynae</taxon>
        <taxon>Araneoidea</taxon>
        <taxon>Nephilidae</taxon>
        <taxon>Trichonephila</taxon>
    </lineage>
</organism>
<protein>
    <submittedName>
        <fullName evidence="1">Uncharacterized protein</fullName>
    </submittedName>
</protein>
<dbReference type="AlphaFoldDB" id="A0A8X6VSR4"/>
<dbReference type="Proteomes" id="UP000887159">
    <property type="component" value="Unassembled WGS sequence"/>
</dbReference>
<accession>A0A8X6VSR4</accession>
<proteinExistence type="predicted"/>
<sequence length="165" mass="18732">MCSMGLPSVTSLRTWSPWTSTSIQFPGPPSYNLRCRRISMVLRIDADKTLRLSVAFQFTESPGMGFKSFRWGRKAGKTRFLCLSLALDLSTMQVTVRFCFVNPNFEGENPGIGQDPPPLPETSRENLRLDGYLEYPIPRSHYTFTSIHAFSGIRTHALRHRSQCP</sequence>
<dbReference type="EMBL" id="BMAU01021355">
    <property type="protein sequence ID" value="GFY20240.1"/>
    <property type="molecule type" value="Genomic_DNA"/>
</dbReference>
<comment type="caution">
    <text evidence="1">The sequence shown here is derived from an EMBL/GenBank/DDBJ whole genome shotgun (WGS) entry which is preliminary data.</text>
</comment>
<gene>
    <name evidence="1" type="ORF">TNCV_208721</name>
</gene>
<evidence type="ECO:0000313" key="2">
    <source>
        <dbReference type="Proteomes" id="UP000887159"/>
    </source>
</evidence>
<name>A0A8X6VSR4_TRICX</name>
<evidence type="ECO:0000313" key="1">
    <source>
        <dbReference type="EMBL" id="GFY20240.1"/>
    </source>
</evidence>
<reference evidence="1" key="1">
    <citation type="submission" date="2020-08" db="EMBL/GenBank/DDBJ databases">
        <title>Multicomponent nature underlies the extraordinary mechanical properties of spider dragline silk.</title>
        <authorList>
            <person name="Kono N."/>
            <person name="Nakamura H."/>
            <person name="Mori M."/>
            <person name="Yoshida Y."/>
            <person name="Ohtoshi R."/>
            <person name="Malay A.D."/>
            <person name="Moran D.A.P."/>
            <person name="Tomita M."/>
            <person name="Numata K."/>
            <person name="Arakawa K."/>
        </authorList>
    </citation>
    <scope>NUCLEOTIDE SEQUENCE</scope>
</reference>